<dbReference type="Proteomes" id="UP000515563">
    <property type="component" value="Chromosome"/>
</dbReference>
<dbReference type="EMBL" id="CP043661">
    <property type="protein sequence ID" value="QNE18309.1"/>
    <property type="molecule type" value="Genomic_DNA"/>
</dbReference>
<gene>
    <name evidence="1" type="ORF">F1D05_10900</name>
</gene>
<reference evidence="1 2" key="2">
    <citation type="journal article" date="2020" name="Microbiol. Resour. Announc.">
        <title>Antarctic desert soil bacteria exhibit high novel natural product potential, evaluated through long-read genome sequencing and comparative genomics.</title>
        <authorList>
            <person name="Benaud N."/>
            <person name="Edwards R.J."/>
            <person name="Amos T.G."/>
            <person name="D'Agostino P.M."/>
            <person name="Gutierrez-Chavez C."/>
            <person name="Montgomery K."/>
            <person name="Nicetic I."/>
            <person name="Ferrari B.C."/>
        </authorList>
    </citation>
    <scope>NUCLEOTIDE SEQUENCE [LARGE SCALE GENOMIC DNA]</scope>
    <source>
        <strain evidence="1 2">SPB151</strain>
    </source>
</reference>
<dbReference type="AlphaFoldDB" id="A0A7G6WWE4"/>
<name>A0A7G6WWE4_9ACTN</name>
<accession>A0A7G6WWE4</accession>
<dbReference type="RefSeq" id="WP_185447355.1">
    <property type="nucleotide sequence ID" value="NZ_CP043661.1"/>
</dbReference>
<keyword evidence="2" id="KW-1185">Reference proteome</keyword>
<reference evidence="2" key="1">
    <citation type="submission" date="2019-09" db="EMBL/GenBank/DDBJ databases">
        <title>Antimicrobial potential of Antarctic Bacteria.</title>
        <authorList>
            <person name="Benaud N."/>
            <person name="Edwards R.J."/>
            <person name="Ferrari B.C."/>
        </authorList>
    </citation>
    <scope>NUCLEOTIDE SEQUENCE [LARGE SCALE GENOMIC DNA]</scope>
    <source>
        <strain evidence="2">SPB151</strain>
    </source>
</reference>
<evidence type="ECO:0000313" key="1">
    <source>
        <dbReference type="EMBL" id="QNE18309.1"/>
    </source>
</evidence>
<proteinExistence type="predicted"/>
<sequence>MPDQDVELHSTIHEVVGAFRSRYGELIDDPEFVRERCSELSEKFAELCRDSGVPACVVSGARFGEDPRFPGVTLLLAGHYATQVPARWDELRQEWSGELVVDWTAHQFGDPEWSVDLPVPWMTSLDCWREIWRHL</sequence>
<dbReference type="KEGG" id="kqi:F1D05_10900"/>
<protein>
    <submittedName>
        <fullName evidence="1">Uncharacterized protein</fullName>
    </submittedName>
</protein>
<evidence type="ECO:0000313" key="2">
    <source>
        <dbReference type="Proteomes" id="UP000515563"/>
    </source>
</evidence>
<organism evidence="1 2">
    <name type="scientific">Kribbella qitaiheensis</name>
    <dbReference type="NCBI Taxonomy" id="1544730"/>
    <lineage>
        <taxon>Bacteria</taxon>
        <taxon>Bacillati</taxon>
        <taxon>Actinomycetota</taxon>
        <taxon>Actinomycetes</taxon>
        <taxon>Propionibacteriales</taxon>
        <taxon>Kribbellaceae</taxon>
        <taxon>Kribbella</taxon>
    </lineage>
</organism>